<gene>
    <name evidence="3" type="ORF">ACFQZM_31135</name>
</gene>
<dbReference type="RefSeq" id="WP_165503221.1">
    <property type="nucleotide sequence ID" value="NZ_CAACUY010000245.1"/>
</dbReference>
<sequence length="255" mass="27184">MRTVCGGSALAVAVMIAASGCGGHRAAPAPVQYAAPPVPPPGAAPSPSSTPSARAPGAVTLRIKAQFQEGRLYCIPASSAISLGTFGIAVRQRTLARKMDTHAPFGTHGDDAVRVLADYVSPGYTVTNVTDVQNPVTLMRRVVDNVGVLRRAPQIAVWWERLPWNRGLGGHYGHVIVAYGYDARAGTVEVWDPWAATGGRHTLSAKALAKAAQYWGMYFYSRTTSPKGLRDVRRTSHRGRVAWISAGSGHTTQRT</sequence>
<evidence type="ECO:0000259" key="2">
    <source>
        <dbReference type="Pfam" id="PF13529"/>
    </source>
</evidence>
<feature type="domain" description="Peptidase C39-like" evidence="2">
    <location>
        <begin position="64"/>
        <end position="194"/>
    </location>
</feature>
<name>A0ABW2XR51_9ACTN</name>
<dbReference type="EMBL" id="JBHTGP010000015">
    <property type="protein sequence ID" value="MFD0688982.1"/>
    <property type="molecule type" value="Genomic_DNA"/>
</dbReference>
<protein>
    <submittedName>
        <fullName evidence="3">C39 family peptidase</fullName>
    </submittedName>
</protein>
<dbReference type="Gene3D" id="3.90.70.10">
    <property type="entry name" value="Cysteine proteinases"/>
    <property type="match status" value="1"/>
</dbReference>
<keyword evidence="1" id="KW-0732">Signal</keyword>
<proteinExistence type="predicted"/>
<dbReference type="InterPro" id="IPR039564">
    <property type="entry name" value="Peptidase_C39-like"/>
</dbReference>
<feature type="signal peptide" evidence="1">
    <location>
        <begin position="1"/>
        <end position="26"/>
    </location>
</feature>
<dbReference type="Proteomes" id="UP001597063">
    <property type="component" value="Unassembled WGS sequence"/>
</dbReference>
<evidence type="ECO:0000313" key="4">
    <source>
        <dbReference type="Proteomes" id="UP001597063"/>
    </source>
</evidence>
<evidence type="ECO:0000256" key="1">
    <source>
        <dbReference type="SAM" id="SignalP"/>
    </source>
</evidence>
<organism evidence="3 4">
    <name type="scientific">Actinomadura fibrosa</name>
    <dbReference type="NCBI Taxonomy" id="111802"/>
    <lineage>
        <taxon>Bacteria</taxon>
        <taxon>Bacillati</taxon>
        <taxon>Actinomycetota</taxon>
        <taxon>Actinomycetes</taxon>
        <taxon>Streptosporangiales</taxon>
        <taxon>Thermomonosporaceae</taxon>
        <taxon>Actinomadura</taxon>
    </lineage>
</organism>
<accession>A0ABW2XR51</accession>
<feature type="chain" id="PRO_5045929059" evidence="1">
    <location>
        <begin position="27"/>
        <end position="255"/>
    </location>
</feature>
<evidence type="ECO:0000313" key="3">
    <source>
        <dbReference type="EMBL" id="MFD0688982.1"/>
    </source>
</evidence>
<comment type="caution">
    <text evidence="3">The sequence shown here is derived from an EMBL/GenBank/DDBJ whole genome shotgun (WGS) entry which is preliminary data.</text>
</comment>
<reference evidence="4" key="1">
    <citation type="journal article" date="2019" name="Int. J. Syst. Evol. Microbiol.">
        <title>The Global Catalogue of Microorganisms (GCM) 10K type strain sequencing project: providing services to taxonomists for standard genome sequencing and annotation.</title>
        <authorList>
            <consortium name="The Broad Institute Genomics Platform"/>
            <consortium name="The Broad Institute Genome Sequencing Center for Infectious Disease"/>
            <person name="Wu L."/>
            <person name="Ma J."/>
        </authorList>
    </citation>
    <scope>NUCLEOTIDE SEQUENCE [LARGE SCALE GENOMIC DNA]</scope>
    <source>
        <strain evidence="4">JCM 9371</strain>
    </source>
</reference>
<dbReference type="Pfam" id="PF13529">
    <property type="entry name" value="Peptidase_C39_2"/>
    <property type="match status" value="1"/>
</dbReference>
<dbReference type="PROSITE" id="PS51257">
    <property type="entry name" value="PROKAR_LIPOPROTEIN"/>
    <property type="match status" value="1"/>
</dbReference>
<keyword evidence="4" id="KW-1185">Reference proteome</keyword>